<dbReference type="RefSeq" id="WP_378140169.1">
    <property type="nucleotide sequence ID" value="NZ_JBHSEF010000009.1"/>
</dbReference>
<dbReference type="EMBL" id="JBHSEF010000009">
    <property type="protein sequence ID" value="MFC4354106.1"/>
    <property type="molecule type" value="Genomic_DNA"/>
</dbReference>
<proteinExistence type="predicted"/>
<dbReference type="InterPro" id="IPR019676">
    <property type="entry name" value="DUF2529"/>
</dbReference>
<organism evidence="2 3">
    <name type="scientific">Chryseomicrobium palamuruense</name>
    <dbReference type="NCBI Taxonomy" id="682973"/>
    <lineage>
        <taxon>Bacteria</taxon>
        <taxon>Bacillati</taxon>
        <taxon>Bacillota</taxon>
        <taxon>Bacilli</taxon>
        <taxon>Bacillales</taxon>
        <taxon>Caryophanaceae</taxon>
        <taxon>Chryseomicrobium</taxon>
    </lineage>
</organism>
<evidence type="ECO:0000313" key="2">
    <source>
        <dbReference type="EMBL" id="MFC4354106.1"/>
    </source>
</evidence>
<accession>A0ABV8UU63</accession>
<feature type="domain" description="DUF2529" evidence="1">
    <location>
        <begin position="11"/>
        <end position="177"/>
    </location>
</feature>
<name>A0ABV8UU63_9BACL</name>
<evidence type="ECO:0000313" key="3">
    <source>
        <dbReference type="Proteomes" id="UP001595733"/>
    </source>
</evidence>
<gene>
    <name evidence="2" type="ORF">ACFO0S_03355</name>
</gene>
<dbReference type="Gene3D" id="3.40.50.10490">
    <property type="entry name" value="Glucose-6-phosphate isomerase like protein, domain 1"/>
    <property type="match status" value="1"/>
</dbReference>
<protein>
    <submittedName>
        <fullName evidence="2">DUF2529 family protein</fullName>
    </submittedName>
</protein>
<reference evidence="3" key="1">
    <citation type="journal article" date="2019" name="Int. J. Syst. Evol. Microbiol.">
        <title>The Global Catalogue of Microorganisms (GCM) 10K type strain sequencing project: providing services to taxonomists for standard genome sequencing and annotation.</title>
        <authorList>
            <consortium name="The Broad Institute Genomics Platform"/>
            <consortium name="The Broad Institute Genome Sequencing Center for Infectious Disease"/>
            <person name="Wu L."/>
            <person name="Ma J."/>
        </authorList>
    </citation>
    <scope>NUCLEOTIDE SEQUENCE [LARGE SCALE GENOMIC DNA]</scope>
    <source>
        <strain evidence="3">CCUG 50353</strain>
    </source>
</reference>
<dbReference type="Pfam" id="PF10740">
    <property type="entry name" value="DUF2529"/>
    <property type="match status" value="1"/>
</dbReference>
<evidence type="ECO:0000259" key="1">
    <source>
        <dbReference type="Pfam" id="PF10740"/>
    </source>
</evidence>
<dbReference type="Proteomes" id="UP001595733">
    <property type="component" value="Unassembled WGS sequence"/>
</dbReference>
<keyword evidence="3" id="KW-1185">Reference proteome</keyword>
<comment type="caution">
    <text evidence="2">The sequence shown here is derived from an EMBL/GenBank/DDBJ whole genome shotgun (WGS) entry which is preliminary data.</text>
</comment>
<sequence length="181" mass="19911">MYTFRRGEITMKMLTTQLSGLLQRIAGSQEESIEETARLLAQAAAGEGTIYFATFGEMDAVYANAEASGLFPRLAKWTRNTDVTSADRVWILTTHATHPEALSLAQSLADSFIPFSALTADKPDETNPLADLAYTYVSVDISKGLLPTDTGDRVVLPYAFAALFIYEAVLLSVREMTEDWE</sequence>